<dbReference type="Proteomes" id="UP001153712">
    <property type="component" value="Chromosome 14"/>
</dbReference>
<dbReference type="InterPro" id="IPR010625">
    <property type="entry name" value="CHCH"/>
</dbReference>
<sequence length="118" mass="13703">MRIFPALLVARPKPVEPVPPKQMLPLQLRNNVSGKGGKTSDVCCIHEMSIMFACFKENEFNQQLCSKEIERFQKCYKDFTHDKLRKEEKEAKGILIPGEKKMSHKQINSLLRKYPNVK</sequence>
<keyword evidence="1" id="KW-1015">Disulfide bond</keyword>
<evidence type="ECO:0000256" key="1">
    <source>
        <dbReference type="ARBA" id="ARBA00023157"/>
    </source>
</evidence>
<gene>
    <name evidence="3" type="ORF">PHYEVI_LOCUS3795</name>
</gene>
<dbReference type="PANTHER" id="PTHR31278">
    <property type="entry name" value="CHCHD1"/>
    <property type="match status" value="1"/>
</dbReference>
<reference evidence="3" key="1">
    <citation type="submission" date="2022-01" db="EMBL/GenBank/DDBJ databases">
        <authorList>
            <person name="King R."/>
        </authorList>
    </citation>
    <scope>NUCLEOTIDE SEQUENCE</scope>
</reference>
<dbReference type="InterPro" id="IPR033620">
    <property type="entry name" value="Ribosomal_mS37_met"/>
</dbReference>
<dbReference type="SUPFAM" id="SSF47072">
    <property type="entry name" value="Cysteine alpha-hairpin motif"/>
    <property type="match status" value="1"/>
</dbReference>
<evidence type="ECO:0000313" key="3">
    <source>
        <dbReference type="EMBL" id="CAG9857390.1"/>
    </source>
</evidence>
<dbReference type="GO" id="GO:0003723">
    <property type="term" value="F:RNA binding"/>
    <property type="evidence" value="ECO:0007669"/>
    <property type="project" value="TreeGrafter"/>
</dbReference>
<proteinExistence type="predicted"/>
<keyword evidence="4" id="KW-1185">Reference proteome</keyword>
<evidence type="ECO:0000313" key="4">
    <source>
        <dbReference type="Proteomes" id="UP001153712"/>
    </source>
</evidence>
<dbReference type="GO" id="GO:0005761">
    <property type="term" value="C:mitochondrial ribosome"/>
    <property type="evidence" value="ECO:0007669"/>
    <property type="project" value="InterPro"/>
</dbReference>
<dbReference type="AlphaFoldDB" id="A0A9N9TK48"/>
<dbReference type="PANTHER" id="PTHR31278:SF2">
    <property type="entry name" value="SMALL RIBOSOMAL SUBUNIT PROTEIN MS37"/>
    <property type="match status" value="1"/>
</dbReference>
<feature type="domain" description="CHCH" evidence="2">
    <location>
        <begin position="44"/>
        <end position="77"/>
    </location>
</feature>
<dbReference type="Pfam" id="PF06747">
    <property type="entry name" value="CHCH"/>
    <property type="match status" value="1"/>
</dbReference>
<evidence type="ECO:0000259" key="2">
    <source>
        <dbReference type="Pfam" id="PF06747"/>
    </source>
</evidence>
<dbReference type="InterPro" id="IPR009069">
    <property type="entry name" value="Cys_alpha_HP_mot_SF"/>
</dbReference>
<dbReference type="OrthoDB" id="5825849at2759"/>
<dbReference type="GO" id="GO:0005654">
    <property type="term" value="C:nucleoplasm"/>
    <property type="evidence" value="ECO:0007669"/>
    <property type="project" value="TreeGrafter"/>
</dbReference>
<name>A0A9N9TK48_PHYSR</name>
<protein>
    <recommendedName>
        <fullName evidence="2">CHCH domain-containing protein</fullName>
    </recommendedName>
</protein>
<organism evidence="3 4">
    <name type="scientific">Phyllotreta striolata</name>
    <name type="common">Striped flea beetle</name>
    <name type="synonym">Crioceris striolata</name>
    <dbReference type="NCBI Taxonomy" id="444603"/>
    <lineage>
        <taxon>Eukaryota</taxon>
        <taxon>Metazoa</taxon>
        <taxon>Ecdysozoa</taxon>
        <taxon>Arthropoda</taxon>
        <taxon>Hexapoda</taxon>
        <taxon>Insecta</taxon>
        <taxon>Pterygota</taxon>
        <taxon>Neoptera</taxon>
        <taxon>Endopterygota</taxon>
        <taxon>Coleoptera</taxon>
        <taxon>Polyphaga</taxon>
        <taxon>Cucujiformia</taxon>
        <taxon>Chrysomeloidea</taxon>
        <taxon>Chrysomelidae</taxon>
        <taxon>Galerucinae</taxon>
        <taxon>Alticini</taxon>
        <taxon>Phyllotreta</taxon>
    </lineage>
</organism>
<dbReference type="GO" id="GO:0032543">
    <property type="term" value="P:mitochondrial translation"/>
    <property type="evidence" value="ECO:0007669"/>
    <property type="project" value="InterPro"/>
</dbReference>
<accession>A0A9N9TK48</accession>
<dbReference type="EMBL" id="OU900107">
    <property type="protein sequence ID" value="CAG9857390.1"/>
    <property type="molecule type" value="Genomic_DNA"/>
</dbReference>